<organism evidence="1 2">
    <name type="scientific">Legionella anisa</name>
    <dbReference type="NCBI Taxonomy" id="28082"/>
    <lineage>
        <taxon>Bacteria</taxon>
        <taxon>Pseudomonadati</taxon>
        <taxon>Pseudomonadota</taxon>
        <taxon>Gammaproteobacteria</taxon>
        <taxon>Legionellales</taxon>
        <taxon>Legionellaceae</taxon>
        <taxon>Legionella</taxon>
    </lineage>
</organism>
<keyword evidence="2" id="KW-1185">Reference proteome</keyword>
<dbReference type="EMBL" id="NBTX02000004">
    <property type="protein sequence ID" value="PNL60302.1"/>
    <property type="molecule type" value="Genomic_DNA"/>
</dbReference>
<accession>A0AAX0WNB9</accession>
<protein>
    <submittedName>
        <fullName evidence="1">Uncharacterized protein</fullName>
    </submittedName>
</protein>
<sequence>MSNAVEAKKIIMKQLQEFMHHIEIVDLPFQFKNDDGDLLSFELSEIKVCLNQMEDELSVISAEPYDYLQWSILVPYAEANGGRYFNVRKIDLIEAIINYCFGRSTCEGSLKPGVVVSENHVAGAVYIYKNGIDKIVAGVKESFQIAEDKETSTIVHPIETRHEQYASFNTTTDTQLPIEENATHSTVKKEDEVIALADVDTKITAFQDGSESNDKTSHLKVEAPGLNDSEELQRNIIRKSALTALANYLDWSEKGNKHRGANGWFTWFRHWQSGRDRAYDLQRSLQKNPSLEDIQIIINGFLQNKKTHFNQHSLASFLLDELSVIEDSPWQDTSQYPEYKVYEETESTRCCWPF</sequence>
<evidence type="ECO:0000313" key="1">
    <source>
        <dbReference type="EMBL" id="PNL60302.1"/>
    </source>
</evidence>
<dbReference type="GeneID" id="98064673"/>
<dbReference type="Proteomes" id="UP000192511">
    <property type="component" value="Unassembled WGS sequence"/>
</dbReference>
<proteinExistence type="predicted"/>
<evidence type="ECO:0000313" key="2">
    <source>
        <dbReference type="Proteomes" id="UP000192511"/>
    </source>
</evidence>
<comment type="caution">
    <text evidence="1">The sequence shown here is derived from an EMBL/GenBank/DDBJ whole genome shotgun (WGS) entry which is preliminary data.</text>
</comment>
<name>A0AAX0WNB9_9GAMM</name>
<gene>
    <name evidence="1" type="ORF">A6J39_003220</name>
</gene>
<reference evidence="1" key="1">
    <citation type="submission" date="2017-12" db="EMBL/GenBank/DDBJ databases">
        <title>FDA dAtabase for Regulatory Grade micrObial Sequences (FDA-ARGOS): Supporting development and validation of Infectious Disease Dx tests.</title>
        <authorList>
            <person name="Kerrigan L."/>
            <person name="Tallon L.J."/>
            <person name="Sadzewicz L."/>
            <person name="Sengamalay N."/>
            <person name="Ott S."/>
            <person name="Godinez A."/>
            <person name="Nagaraj S."/>
            <person name="Vavikolanu K."/>
            <person name="Vyas G."/>
            <person name="Nadendla S."/>
            <person name="Aluvathingal J."/>
            <person name="Sichtig H."/>
        </authorList>
    </citation>
    <scope>NUCLEOTIDE SEQUENCE [LARGE SCALE GENOMIC DNA]</scope>
    <source>
        <strain evidence="1">FDAARGOS_200</strain>
    </source>
</reference>
<dbReference type="RefSeq" id="WP_019234047.1">
    <property type="nucleotide sequence ID" value="NZ_CAAAHR010000002.1"/>
</dbReference>
<dbReference type="AlphaFoldDB" id="A0AAX0WNB9"/>